<dbReference type="Gene3D" id="1.10.10.10">
    <property type="entry name" value="Winged helix-like DNA-binding domain superfamily/Winged helix DNA-binding domain"/>
    <property type="match status" value="1"/>
</dbReference>
<dbReference type="InterPro" id="IPR001867">
    <property type="entry name" value="OmpR/PhoB-type_DNA-bd"/>
</dbReference>
<dbReference type="InterPro" id="IPR039420">
    <property type="entry name" value="WalR-like"/>
</dbReference>
<evidence type="ECO:0000256" key="1">
    <source>
        <dbReference type="ARBA" id="ARBA00022553"/>
    </source>
</evidence>
<dbReference type="Pfam" id="PF00072">
    <property type="entry name" value="Response_reg"/>
    <property type="match status" value="1"/>
</dbReference>
<feature type="domain" description="Response regulatory" evidence="6">
    <location>
        <begin position="2"/>
        <end position="116"/>
    </location>
</feature>
<evidence type="ECO:0000259" key="7">
    <source>
        <dbReference type="PROSITE" id="PS51755"/>
    </source>
</evidence>
<accession>A0A149PBZ1</accession>
<protein>
    <submittedName>
        <fullName evidence="8">Two-component system response regulator</fullName>
    </submittedName>
</protein>
<evidence type="ECO:0000256" key="5">
    <source>
        <dbReference type="PROSITE-ProRule" id="PRU01091"/>
    </source>
</evidence>
<sequence length="246" mass="27846">MNILLIEDDPTEAQAVYAALHRDHDISRVGSGEEAVRFLRGHPVDLVIVDWQLPRMSGLDLLQWIRNTLGDEPAVLFLTGRLFDVDIVRALEAGADEYVFKPARAPELAARVNALARRIAKQRKIADLLCIGDYTLNLTDRSISLRDRPISLTVKEFTLIAHFFENANKIVSRDSLASLGWGRDLNGTSRTIDTHMYRLRRKLALKPENGVRLTAIYMHGYRFDEVRPRIASNDANTEKEADVENV</sequence>
<evidence type="ECO:0000256" key="4">
    <source>
        <dbReference type="PROSITE-ProRule" id="PRU00169"/>
    </source>
</evidence>
<name>A0A149PBZ1_9BURK</name>
<dbReference type="Proteomes" id="UP000075613">
    <property type="component" value="Unassembled WGS sequence"/>
</dbReference>
<dbReference type="Pfam" id="PF00486">
    <property type="entry name" value="Trans_reg_C"/>
    <property type="match status" value="1"/>
</dbReference>
<organism evidence="8 9">
    <name type="scientific">Paraburkholderia monticola</name>
    <dbReference type="NCBI Taxonomy" id="1399968"/>
    <lineage>
        <taxon>Bacteria</taxon>
        <taxon>Pseudomonadati</taxon>
        <taxon>Pseudomonadota</taxon>
        <taxon>Betaproteobacteria</taxon>
        <taxon>Burkholderiales</taxon>
        <taxon>Burkholderiaceae</taxon>
        <taxon>Paraburkholderia</taxon>
    </lineage>
</organism>
<dbReference type="InterPro" id="IPR001789">
    <property type="entry name" value="Sig_transdc_resp-reg_receiver"/>
</dbReference>
<dbReference type="Gene3D" id="3.40.50.2300">
    <property type="match status" value="1"/>
</dbReference>
<keyword evidence="1 4" id="KW-0597">Phosphoprotein</keyword>
<dbReference type="SMART" id="SM00862">
    <property type="entry name" value="Trans_reg_C"/>
    <property type="match status" value="1"/>
</dbReference>
<feature type="domain" description="OmpR/PhoB-type" evidence="7">
    <location>
        <begin position="126"/>
        <end position="225"/>
    </location>
</feature>
<proteinExistence type="predicted"/>
<comment type="caution">
    <text evidence="8">The sequence shown here is derived from an EMBL/GenBank/DDBJ whole genome shotgun (WGS) entry which is preliminary data.</text>
</comment>
<evidence type="ECO:0000313" key="9">
    <source>
        <dbReference type="Proteomes" id="UP000075613"/>
    </source>
</evidence>
<dbReference type="CDD" id="cd00383">
    <property type="entry name" value="trans_reg_C"/>
    <property type="match status" value="1"/>
</dbReference>
<dbReference type="InterPro" id="IPR011006">
    <property type="entry name" value="CheY-like_superfamily"/>
</dbReference>
<dbReference type="PROSITE" id="PS51755">
    <property type="entry name" value="OMPR_PHOB"/>
    <property type="match status" value="1"/>
</dbReference>
<keyword evidence="2" id="KW-0902">Two-component regulatory system</keyword>
<dbReference type="EMBL" id="LRBG01000039">
    <property type="protein sequence ID" value="KXU82544.1"/>
    <property type="molecule type" value="Genomic_DNA"/>
</dbReference>
<dbReference type="PANTHER" id="PTHR48111:SF40">
    <property type="entry name" value="PHOSPHATE REGULON TRANSCRIPTIONAL REGULATORY PROTEIN PHOB"/>
    <property type="match status" value="1"/>
</dbReference>
<reference evidence="8 9" key="1">
    <citation type="journal article" date="2015" name="Int. J. Syst. Evol. Microbiol.">
        <title>Burkholderia monticola sp. nov., isolated from mountain soil.</title>
        <authorList>
            <person name="Baek I."/>
            <person name="Seo B."/>
            <person name="Lee I."/>
            <person name="Yi H."/>
            <person name="Chun J."/>
        </authorList>
    </citation>
    <scope>NUCLEOTIDE SEQUENCE [LARGE SCALE GENOMIC DNA]</scope>
    <source>
        <strain evidence="8 9">JC2948</strain>
    </source>
</reference>
<feature type="modified residue" description="4-aspartylphosphate" evidence="4">
    <location>
        <position position="50"/>
    </location>
</feature>
<dbReference type="STRING" id="1399968.CI15_34050"/>
<dbReference type="SUPFAM" id="SSF52172">
    <property type="entry name" value="CheY-like"/>
    <property type="match status" value="1"/>
</dbReference>
<feature type="DNA-binding region" description="OmpR/PhoB-type" evidence="5">
    <location>
        <begin position="126"/>
        <end position="225"/>
    </location>
</feature>
<dbReference type="GO" id="GO:0005829">
    <property type="term" value="C:cytosol"/>
    <property type="evidence" value="ECO:0007669"/>
    <property type="project" value="TreeGrafter"/>
</dbReference>
<dbReference type="InterPro" id="IPR036388">
    <property type="entry name" value="WH-like_DNA-bd_sf"/>
</dbReference>
<evidence type="ECO:0000256" key="2">
    <source>
        <dbReference type="ARBA" id="ARBA00023012"/>
    </source>
</evidence>
<dbReference type="GO" id="GO:0006355">
    <property type="term" value="P:regulation of DNA-templated transcription"/>
    <property type="evidence" value="ECO:0007669"/>
    <property type="project" value="InterPro"/>
</dbReference>
<dbReference type="RefSeq" id="WP_062137839.1">
    <property type="nucleotide sequence ID" value="NZ_LRBG01000039.1"/>
</dbReference>
<dbReference type="AlphaFoldDB" id="A0A149PBZ1"/>
<evidence type="ECO:0000259" key="6">
    <source>
        <dbReference type="PROSITE" id="PS50110"/>
    </source>
</evidence>
<evidence type="ECO:0000256" key="3">
    <source>
        <dbReference type="ARBA" id="ARBA00023125"/>
    </source>
</evidence>
<evidence type="ECO:0000313" key="8">
    <source>
        <dbReference type="EMBL" id="KXU82544.1"/>
    </source>
</evidence>
<keyword evidence="9" id="KW-1185">Reference proteome</keyword>
<dbReference type="PANTHER" id="PTHR48111">
    <property type="entry name" value="REGULATOR OF RPOS"/>
    <property type="match status" value="1"/>
</dbReference>
<dbReference type="GO" id="GO:0000156">
    <property type="term" value="F:phosphorelay response regulator activity"/>
    <property type="evidence" value="ECO:0007669"/>
    <property type="project" value="TreeGrafter"/>
</dbReference>
<dbReference type="GO" id="GO:0032993">
    <property type="term" value="C:protein-DNA complex"/>
    <property type="evidence" value="ECO:0007669"/>
    <property type="project" value="TreeGrafter"/>
</dbReference>
<dbReference type="SMART" id="SM00448">
    <property type="entry name" value="REC"/>
    <property type="match status" value="1"/>
</dbReference>
<dbReference type="GO" id="GO:0000976">
    <property type="term" value="F:transcription cis-regulatory region binding"/>
    <property type="evidence" value="ECO:0007669"/>
    <property type="project" value="TreeGrafter"/>
</dbReference>
<gene>
    <name evidence="8" type="ORF">CI15_34050</name>
</gene>
<dbReference type="OrthoDB" id="9802426at2"/>
<dbReference type="PROSITE" id="PS50110">
    <property type="entry name" value="RESPONSE_REGULATORY"/>
    <property type="match status" value="1"/>
</dbReference>
<keyword evidence="3 5" id="KW-0238">DNA-binding</keyword>